<feature type="non-terminal residue" evidence="2">
    <location>
        <position position="134"/>
    </location>
</feature>
<reference evidence="2" key="1">
    <citation type="submission" date="2013-08" db="EMBL/GenBank/DDBJ databases">
        <authorList>
            <person name="Mendez C."/>
            <person name="Richter M."/>
            <person name="Ferrer M."/>
            <person name="Sanchez J."/>
        </authorList>
    </citation>
    <scope>NUCLEOTIDE SEQUENCE</scope>
</reference>
<gene>
    <name evidence="2" type="ORF">B1A_13093</name>
</gene>
<comment type="caution">
    <text evidence="2">The sequence shown here is derived from an EMBL/GenBank/DDBJ whole genome shotgun (WGS) entry which is preliminary data.</text>
</comment>
<evidence type="ECO:0000313" key="2">
    <source>
        <dbReference type="EMBL" id="EQD51333.1"/>
    </source>
</evidence>
<evidence type="ECO:0000259" key="1">
    <source>
        <dbReference type="Pfam" id="PF01609"/>
    </source>
</evidence>
<reference evidence="2" key="2">
    <citation type="journal article" date="2014" name="ISME J.">
        <title>Microbial stratification in low pH oxic and suboxic macroscopic growths along an acid mine drainage.</title>
        <authorList>
            <person name="Mendez-Garcia C."/>
            <person name="Mesa V."/>
            <person name="Sprenger R.R."/>
            <person name="Richter M."/>
            <person name="Diez M.S."/>
            <person name="Solano J."/>
            <person name="Bargiela R."/>
            <person name="Golyshina O.V."/>
            <person name="Manteca A."/>
            <person name="Ramos J.L."/>
            <person name="Gallego J.R."/>
            <person name="Llorente I."/>
            <person name="Martins Dos Santos V.A."/>
            <person name="Jensen O.N."/>
            <person name="Pelaez A.I."/>
            <person name="Sanchez J."/>
            <person name="Ferrer M."/>
        </authorList>
    </citation>
    <scope>NUCLEOTIDE SEQUENCE</scope>
</reference>
<name>T1A379_9ZZZZ</name>
<dbReference type="InterPro" id="IPR002559">
    <property type="entry name" value="Transposase_11"/>
</dbReference>
<feature type="domain" description="Transposase IS4-like" evidence="1">
    <location>
        <begin position="34"/>
        <end position="108"/>
    </location>
</feature>
<dbReference type="InterPro" id="IPR012337">
    <property type="entry name" value="RNaseH-like_sf"/>
</dbReference>
<sequence length="134" mass="15544">KKRMSEITDQKELKKSLGKLKSLVKFPETGAVLNEKRIEILKKLAGKFLIVTNTDLPENEIVTAYREQWQIECSFRTIKSFLEIRPVYHRKPERIMAHVFVCVLSLLLSRIIEKRSGVTISEASRQLSYLKVTP</sequence>
<dbReference type="EMBL" id="AUZX01009557">
    <property type="protein sequence ID" value="EQD51333.1"/>
    <property type="molecule type" value="Genomic_DNA"/>
</dbReference>
<accession>T1A379</accession>
<feature type="non-terminal residue" evidence="2">
    <location>
        <position position="1"/>
    </location>
</feature>
<proteinExistence type="predicted"/>
<dbReference type="Pfam" id="PF01609">
    <property type="entry name" value="DDE_Tnp_1"/>
    <property type="match status" value="1"/>
</dbReference>
<dbReference type="AlphaFoldDB" id="T1A379"/>
<dbReference type="GO" id="GO:0006313">
    <property type="term" value="P:DNA transposition"/>
    <property type="evidence" value="ECO:0007669"/>
    <property type="project" value="InterPro"/>
</dbReference>
<organism evidence="2">
    <name type="scientific">mine drainage metagenome</name>
    <dbReference type="NCBI Taxonomy" id="410659"/>
    <lineage>
        <taxon>unclassified sequences</taxon>
        <taxon>metagenomes</taxon>
        <taxon>ecological metagenomes</taxon>
    </lineage>
</organism>
<dbReference type="GO" id="GO:0003677">
    <property type="term" value="F:DNA binding"/>
    <property type="evidence" value="ECO:0007669"/>
    <property type="project" value="InterPro"/>
</dbReference>
<dbReference type="GO" id="GO:0004803">
    <property type="term" value="F:transposase activity"/>
    <property type="evidence" value="ECO:0007669"/>
    <property type="project" value="InterPro"/>
</dbReference>
<dbReference type="PANTHER" id="PTHR34614:SF2">
    <property type="entry name" value="TRANSPOSASE IS4-LIKE DOMAIN-CONTAINING PROTEIN"/>
    <property type="match status" value="1"/>
</dbReference>
<dbReference type="PANTHER" id="PTHR34614">
    <property type="match status" value="1"/>
</dbReference>
<dbReference type="SUPFAM" id="SSF53098">
    <property type="entry name" value="Ribonuclease H-like"/>
    <property type="match status" value="1"/>
</dbReference>
<protein>
    <submittedName>
        <fullName evidence="2">Transposase, IS4 family</fullName>
    </submittedName>
</protein>